<protein>
    <submittedName>
        <fullName evidence="8">NUDIX domain-containing protein</fullName>
    </submittedName>
</protein>
<accession>A0A3A9YYQ3</accession>
<keyword evidence="3 5" id="KW-0378">Hydrolase</keyword>
<gene>
    <name evidence="8" type="ORF">D7294_16235</name>
</gene>
<organism evidence="8 9">
    <name type="scientific">Streptomyces hoynatensis</name>
    <dbReference type="NCBI Taxonomy" id="1141874"/>
    <lineage>
        <taxon>Bacteria</taxon>
        <taxon>Bacillati</taxon>
        <taxon>Actinomycetota</taxon>
        <taxon>Actinomycetes</taxon>
        <taxon>Kitasatosporales</taxon>
        <taxon>Streptomycetaceae</taxon>
        <taxon>Streptomyces</taxon>
    </lineage>
</organism>
<evidence type="ECO:0000256" key="1">
    <source>
        <dbReference type="ARBA" id="ARBA00001946"/>
    </source>
</evidence>
<evidence type="ECO:0000313" key="9">
    <source>
        <dbReference type="Proteomes" id="UP000272474"/>
    </source>
</evidence>
<keyword evidence="4" id="KW-0460">Magnesium</keyword>
<proteinExistence type="inferred from homology"/>
<dbReference type="GO" id="GO:0016787">
    <property type="term" value="F:hydrolase activity"/>
    <property type="evidence" value="ECO:0007669"/>
    <property type="project" value="UniProtKB-KW"/>
</dbReference>
<comment type="caution">
    <text evidence="8">The sequence shown here is derived from an EMBL/GenBank/DDBJ whole genome shotgun (WGS) entry which is preliminary data.</text>
</comment>
<dbReference type="Proteomes" id="UP000272474">
    <property type="component" value="Unassembled WGS sequence"/>
</dbReference>
<feature type="compositionally biased region" description="Basic and acidic residues" evidence="6">
    <location>
        <begin position="11"/>
        <end position="36"/>
    </location>
</feature>
<dbReference type="EMBL" id="RBAL01000008">
    <property type="protein sequence ID" value="RKN41272.1"/>
    <property type="molecule type" value="Genomic_DNA"/>
</dbReference>
<dbReference type="PRINTS" id="PR00502">
    <property type="entry name" value="NUDIXFAMILY"/>
</dbReference>
<evidence type="ECO:0000313" key="8">
    <source>
        <dbReference type="EMBL" id="RKN41272.1"/>
    </source>
</evidence>
<dbReference type="Gene3D" id="3.90.79.10">
    <property type="entry name" value="Nucleoside Triphosphate Pyrophosphohydrolase"/>
    <property type="match status" value="1"/>
</dbReference>
<dbReference type="SUPFAM" id="SSF55811">
    <property type="entry name" value="Nudix"/>
    <property type="match status" value="1"/>
</dbReference>
<dbReference type="AlphaFoldDB" id="A0A3A9YYQ3"/>
<dbReference type="OrthoDB" id="5417595at2"/>
<name>A0A3A9YYQ3_9ACTN</name>
<dbReference type="InterPro" id="IPR020084">
    <property type="entry name" value="NUDIX_hydrolase_CS"/>
</dbReference>
<dbReference type="InterPro" id="IPR020476">
    <property type="entry name" value="Nudix_hydrolase"/>
</dbReference>
<sequence>MGGAAGRAGARAHEAPDTRAGERTPRETSGGNEREAGAGTVAYTLGRTITHCPYCGAAYVPGAGWPRDCPGCGETSWANPIPVAVALLPVAGGAGSGLVVVRRAIEPCLGRLALPGGYIEVGETWQQAAVRELREETGLAAAAEEVTLFDVRSAERTLNLFALLPAVDAAALPAPAATAEATEWLVLTEPADLAFPTHTAVVDAYFSGRPSGSPVAALP</sequence>
<evidence type="ECO:0000256" key="4">
    <source>
        <dbReference type="ARBA" id="ARBA00022842"/>
    </source>
</evidence>
<dbReference type="PROSITE" id="PS51462">
    <property type="entry name" value="NUDIX"/>
    <property type="match status" value="1"/>
</dbReference>
<evidence type="ECO:0000256" key="2">
    <source>
        <dbReference type="ARBA" id="ARBA00005582"/>
    </source>
</evidence>
<evidence type="ECO:0000256" key="6">
    <source>
        <dbReference type="SAM" id="MobiDB-lite"/>
    </source>
</evidence>
<dbReference type="Pfam" id="PF00293">
    <property type="entry name" value="NUDIX"/>
    <property type="match status" value="1"/>
</dbReference>
<dbReference type="InterPro" id="IPR015797">
    <property type="entry name" value="NUDIX_hydrolase-like_dom_sf"/>
</dbReference>
<keyword evidence="9" id="KW-1185">Reference proteome</keyword>
<dbReference type="PANTHER" id="PTHR43222">
    <property type="entry name" value="NUDIX HYDROLASE 23"/>
    <property type="match status" value="1"/>
</dbReference>
<evidence type="ECO:0000259" key="7">
    <source>
        <dbReference type="PROSITE" id="PS51462"/>
    </source>
</evidence>
<dbReference type="PROSITE" id="PS00893">
    <property type="entry name" value="NUDIX_BOX"/>
    <property type="match status" value="1"/>
</dbReference>
<comment type="similarity">
    <text evidence="2 5">Belongs to the Nudix hydrolase family.</text>
</comment>
<reference evidence="8 9" key="1">
    <citation type="journal article" date="2014" name="Int. J. Syst. Evol. Microbiol.">
        <title>Streptomyces hoynatensis sp. nov., isolated from deep marine sediment.</title>
        <authorList>
            <person name="Veyisoglu A."/>
            <person name="Sahin N."/>
        </authorList>
    </citation>
    <scope>NUCLEOTIDE SEQUENCE [LARGE SCALE GENOMIC DNA]</scope>
    <source>
        <strain evidence="8 9">KCTC 29097</strain>
    </source>
</reference>
<dbReference type="InterPro" id="IPR000086">
    <property type="entry name" value="NUDIX_hydrolase_dom"/>
</dbReference>
<feature type="region of interest" description="Disordered" evidence="6">
    <location>
        <begin position="1"/>
        <end position="38"/>
    </location>
</feature>
<evidence type="ECO:0000256" key="5">
    <source>
        <dbReference type="RuleBase" id="RU003476"/>
    </source>
</evidence>
<feature type="domain" description="Nudix hydrolase" evidence="7">
    <location>
        <begin position="80"/>
        <end position="210"/>
    </location>
</feature>
<evidence type="ECO:0000256" key="3">
    <source>
        <dbReference type="ARBA" id="ARBA00022801"/>
    </source>
</evidence>
<dbReference type="PANTHER" id="PTHR43222:SF12">
    <property type="entry name" value="NUDIX HYDROLASE"/>
    <property type="match status" value="1"/>
</dbReference>
<comment type="cofactor">
    <cofactor evidence="1">
        <name>Mg(2+)</name>
        <dbReference type="ChEBI" id="CHEBI:18420"/>
    </cofactor>
</comment>